<feature type="transmembrane region" description="Helical" evidence="1">
    <location>
        <begin position="110"/>
        <end position="130"/>
    </location>
</feature>
<evidence type="ECO:0000256" key="1">
    <source>
        <dbReference type="SAM" id="Phobius"/>
    </source>
</evidence>
<dbReference type="InterPro" id="IPR036374">
    <property type="entry name" value="OxRdtase_Mopterin-bd_sf"/>
</dbReference>
<dbReference type="GO" id="GO:0008482">
    <property type="term" value="F:sulfite oxidase activity"/>
    <property type="evidence" value="ECO:0007669"/>
    <property type="project" value="TreeGrafter"/>
</dbReference>
<protein>
    <submittedName>
        <fullName evidence="3">Molybdopterin-dependent oxidoreductase</fullName>
    </submittedName>
</protein>
<feature type="transmembrane region" description="Helical" evidence="1">
    <location>
        <begin position="136"/>
        <end position="153"/>
    </location>
</feature>
<dbReference type="Pfam" id="PF17957">
    <property type="entry name" value="Big_7"/>
    <property type="match status" value="1"/>
</dbReference>
<dbReference type="InterPro" id="IPR000572">
    <property type="entry name" value="OxRdtase_Mopterin-bd_dom"/>
</dbReference>
<evidence type="ECO:0000313" key="4">
    <source>
        <dbReference type="Proteomes" id="UP000677913"/>
    </source>
</evidence>
<organism evidence="3 4">
    <name type="scientific">Actinocrinis puniceicyclus</name>
    <dbReference type="NCBI Taxonomy" id="977794"/>
    <lineage>
        <taxon>Bacteria</taxon>
        <taxon>Bacillati</taxon>
        <taxon>Actinomycetota</taxon>
        <taxon>Actinomycetes</taxon>
        <taxon>Catenulisporales</taxon>
        <taxon>Actinospicaceae</taxon>
        <taxon>Actinocrinis</taxon>
    </lineage>
</organism>
<dbReference type="GO" id="GO:0006790">
    <property type="term" value="P:sulfur compound metabolic process"/>
    <property type="evidence" value="ECO:0007669"/>
    <property type="project" value="TreeGrafter"/>
</dbReference>
<feature type="domain" description="Oxidoreductase molybdopterin-binding" evidence="2">
    <location>
        <begin position="248"/>
        <end position="401"/>
    </location>
</feature>
<dbReference type="SUPFAM" id="SSF81296">
    <property type="entry name" value="E set domains"/>
    <property type="match status" value="1"/>
</dbReference>
<dbReference type="GO" id="GO:0043546">
    <property type="term" value="F:molybdopterin cofactor binding"/>
    <property type="evidence" value="ECO:0007669"/>
    <property type="project" value="TreeGrafter"/>
</dbReference>
<feature type="transmembrane region" description="Helical" evidence="1">
    <location>
        <begin position="21"/>
        <end position="49"/>
    </location>
</feature>
<dbReference type="RefSeq" id="WP_211467700.1">
    <property type="nucleotide sequence ID" value="NZ_JAGSXH010000033.1"/>
</dbReference>
<dbReference type="EMBL" id="JAGSXH010000033">
    <property type="protein sequence ID" value="MBS2963731.1"/>
    <property type="molecule type" value="Genomic_DNA"/>
</dbReference>
<dbReference type="GO" id="GO:0020037">
    <property type="term" value="F:heme binding"/>
    <property type="evidence" value="ECO:0007669"/>
    <property type="project" value="TreeGrafter"/>
</dbReference>
<proteinExistence type="predicted"/>
<keyword evidence="1" id="KW-1133">Transmembrane helix</keyword>
<keyword evidence="1" id="KW-0472">Membrane</keyword>
<dbReference type="PANTHER" id="PTHR19372">
    <property type="entry name" value="SULFITE REDUCTASE"/>
    <property type="match status" value="1"/>
</dbReference>
<dbReference type="Proteomes" id="UP000677913">
    <property type="component" value="Unassembled WGS sequence"/>
</dbReference>
<dbReference type="Gene3D" id="3.90.420.10">
    <property type="entry name" value="Oxidoreductase, molybdopterin-binding domain"/>
    <property type="match status" value="1"/>
</dbReference>
<dbReference type="Gene3D" id="2.60.40.650">
    <property type="match status" value="1"/>
</dbReference>
<dbReference type="AlphaFoldDB" id="A0A8J7WK39"/>
<evidence type="ECO:0000259" key="2">
    <source>
        <dbReference type="Pfam" id="PF00174"/>
    </source>
</evidence>
<sequence>MDDAVVVGGRKRFGRAGFGGIALGALSGLVAGACALAAGELVAVFAGAASAPGVAVGEWAIDLAPTAVKEFAIREFGTHDKSALLTGVYVVLALICAAAGVLARRHLTAAGFIAAGFGVIGILAAATRPAANTGSLFPSLCAGAVAVWVLLWLTRLAAESAAEDAGPTERRRFLGALLGAAAGAAVGGFGAKSWIDSRYNAAPARAAVKIPVPARPLPPVTAATHPDVPGLGPFFTPNASFYRVDTALSVPQIDPSKWMLRIRGMVARPLELTFEQLLKLPLEEHDLTLTCVSNPVGGPYCGNARWIGTPLAPLLRQAGVRTGADQILATSSDGMTIGTPVNAVLDGREAMLAVAMNGQALPIEHGFPCRMLVPGLYGYVSATKWVVDLELTTFASSAGYWVARGWAQQAPVKTASRIDVPGDGASVSQGTVTLAGTAWATHRGVAAVEVRIDGQWREAALAASDTPDTWRQWSYKWENAPRGSHRVAVRATDGTGTVQTSAVRDVVPDGASGYHEITVNAV</sequence>
<evidence type="ECO:0000313" key="3">
    <source>
        <dbReference type="EMBL" id="MBS2963731.1"/>
    </source>
</evidence>
<dbReference type="SUPFAM" id="SSF56524">
    <property type="entry name" value="Oxidoreductase molybdopterin-binding domain"/>
    <property type="match status" value="1"/>
</dbReference>
<dbReference type="Pfam" id="PF00174">
    <property type="entry name" value="Oxidored_molyb"/>
    <property type="match status" value="1"/>
</dbReference>
<dbReference type="InterPro" id="IPR014756">
    <property type="entry name" value="Ig_E-set"/>
</dbReference>
<keyword evidence="4" id="KW-1185">Reference proteome</keyword>
<feature type="transmembrane region" description="Helical" evidence="1">
    <location>
        <begin position="173"/>
        <end position="195"/>
    </location>
</feature>
<dbReference type="PANTHER" id="PTHR19372:SF7">
    <property type="entry name" value="SULFITE OXIDASE, MITOCHONDRIAL"/>
    <property type="match status" value="1"/>
</dbReference>
<name>A0A8J7WK39_9ACTN</name>
<feature type="transmembrane region" description="Helical" evidence="1">
    <location>
        <begin position="83"/>
        <end position="103"/>
    </location>
</feature>
<gene>
    <name evidence="3" type="ORF">KGA66_11775</name>
</gene>
<comment type="caution">
    <text evidence="3">The sequence shown here is derived from an EMBL/GenBank/DDBJ whole genome shotgun (WGS) entry which is preliminary data.</text>
</comment>
<keyword evidence="1" id="KW-0812">Transmembrane</keyword>
<reference evidence="3" key="1">
    <citation type="submission" date="2021-04" db="EMBL/GenBank/DDBJ databases">
        <title>Genome based classification of Actinospica acidithermotolerans sp. nov., an actinobacterium isolated from an Indonesian hot spring.</title>
        <authorList>
            <person name="Kusuma A.B."/>
            <person name="Putra K.E."/>
            <person name="Nafisah S."/>
            <person name="Loh J."/>
            <person name="Nouioui I."/>
            <person name="Goodfellow M."/>
        </authorList>
    </citation>
    <scope>NUCLEOTIDE SEQUENCE</scope>
    <source>
        <strain evidence="3">DSM 45618</strain>
    </source>
</reference>
<accession>A0A8J7WK39</accession>